<organism evidence="7 8">
    <name type="scientific">Neobacillus novalis</name>
    <dbReference type="NCBI Taxonomy" id="220687"/>
    <lineage>
        <taxon>Bacteria</taxon>
        <taxon>Bacillati</taxon>
        <taxon>Bacillota</taxon>
        <taxon>Bacilli</taxon>
        <taxon>Bacillales</taxon>
        <taxon>Bacillaceae</taxon>
        <taxon>Neobacillus</taxon>
    </lineage>
</organism>
<proteinExistence type="predicted"/>
<feature type="transmembrane region" description="Helical" evidence="6">
    <location>
        <begin position="141"/>
        <end position="162"/>
    </location>
</feature>
<evidence type="ECO:0000256" key="5">
    <source>
        <dbReference type="ARBA" id="ARBA00023136"/>
    </source>
</evidence>
<dbReference type="Pfam" id="PF01810">
    <property type="entry name" value="LysE"/>
    <property type="match status" value="1"/>
</dbReference>
<gene>
    <name evidence="7" type="ORF">QNH39_12545</name>
</gene>
<evidence type="ECO:0000256" key="4">
    <source>
        <dbReference type="ARBA" id="ARBA00022989"/>
    </source>
</evidence>
<dbReference type="EMBL" id="CP126114">
    <property type="protein sequence ID" value="WHY88612.1"/>
    <property type="molecule type" value="Genomic_DNA"/>
</dbReference>
<dbReference type="InterPro" id="IPR001123">
    <property type="entry name" value="LeuE-type"/>
</dbReference>
<evidence type="ECO:0000256" key="2">
    <source>
        <dbReference type="ARBA" id="ARBA00022475"/>
    </source>
</evidence>
<reference evidence="7" key="1">
    <citation type="submission" date="2023-05" db="EMBL/GenBank/DDBJ databases">
        <title>Comparative genomics of Bacillaceae isolates and their secondary metabolite potential.</title>
        <authorList>
            <person name="Song L."/>
            <person name="Nielsen L.J."/>
            <person name="Mohite O."/>
            <person name="Xu X."/>
            <person name="Weber T."/>
            <person name="Kovacs A.T."/>
        </authorList>
    </citation>
    <scope>NUCLEOTIDE SEQUENCE</scope>
    <source>
        <strain evidence="7">XLM17</strain>
    </source>
</reference>
<accession>A0AA95MQU2</accession>
<dbReference type="AlphaFoldDB" id="A0AA95MQU2"/>
<protein>
    <submittedName>
        <fullName evidence="7">LysE family transporter</fullName>
    </submittedName>
</protein>
<name>A0AA95MQU2_9BACI</name>
<dbReference type="PANTHER" id="PTHR30086">
    <property type="entry name" value="ARGININE EXPORTER PROTEIN ARGO"/>
    <property type="match status" value="1"/>
</dbReference>
<evidence type="ECO:0000256" key="1">
    <source>
        <dbReference type="ARBA" id="ARBA00004651"/>
    </source>
</evidence>
<feature type="transmembrane region" description="Helical" evidence="6">
    <location>
        <begin position="6"/>
        <end position="27"/>
    </location>
</feature>
<comment type="subcellular location">
    <subcellularLocation>
        <location evidence="1">Cell membrane</location>
        <topology evidence="1">Multi-pass membrane protein</topology>
    </subcellularLocation>
</comment>
<dbReference type="Proteomes" id="UP001178288">
    <property type="component" value="Chromosome"/>
</dbReference>
<keyword evidence="4 6" id="KW-1133">Transmembrane helix</keyword>
<dbReference type="GO" id="GO:0005886">
    <property type="term" value="C:plasma membrane"/>
    <property type="evidence" value="ECO:0007669"/>
    <property type="project" value="UniProtKB-SubCell"/>
</dbReference>
<dbReference type="PANTHER" id="PTHR30086:SF20">
    <property type="entry name" value="ARGININE EXPORTER PROTEIN ARGO-RELATED"/>
    <property type="match status" value="1"/>
</dbReference>
<feature type="transmembrane region" description="Helical" evidence="6">
    <location>
        <begin position="70"/>
        <end position="88"/>
    </location>
</feature>
<dbReference type="RefSeq" id="WP_066086784.1">
    <property type="nucleotide sequence ID" value="NZ_CP126114.1"/>
</dbReference>
<evidence type="ECO:0000256" key="6">
    <source>
        <dbReference type="SAM" id="Phobius"/>
    </source>
</evidence>
<feature type="transmembrane region" description="Helical" evidence="6">
    <location>
        <begin position="174"/>
        <end position="194"/>
    </location>
</feature>
<keyword evidence="8" id="KW-1185">Reference proteome</keyword>
<feature type="transmembrane region" description="Helical" evidence="6">
    <location>
        <begin position="39"/>
        <end position="58"/>
    </location>
</feature>
<evidence type="ECO:0000313" key="7">
    <source>
        <dbReference type="EMBL" id="WHY88612.1"/>
    </source>
</evidence>
<sequence length="197" mass="22429">MSMLSLLVYAFVASFTPGPNNIMSLYYANKFGLKQTFRFCIGVGFGFFIILLFANYFSVALNTVLPEVELIMKLFGCLYLLYLAYKIITSKLGKEQQFNNRYNNIKSGAMLQFINPKATIYAITVTATFVTPFYHHYLTQFLFVILLAVIGFLGTFSWSFFGSLFKKLIAKYQTVFNIIMALLLVYTAATILFFSGM</sequence>
<dbReference type="KEGG" id="nnv:QNH39_12545"/>
<dbReference type="GO" id="GO:0033228">
    <property type="term" value="P:cysteine export across plasma membrane"/>
    <property type="evidence" value="ECO:0007669"/>
    <property type="project" value="TreeGrafter"/>
</dbReference>
<dbReference type="GO" id="GO:0015171">
    <property type="term" value="F:amino acid transmembrane transporter activity"/>
    <property type="evidence" value="ECO:0007669"/>
    <property type="project" value="TreeGrafter"/>
</dbReference>
<keyword evidence="5 6" id="KW-0472">Membrane</keyword>
<feature type="transmembrane region" description="Helical" evidence="6">
    <location>
        <begin position="118"/>
        <end position="135"/>
    </location>
</feature>
<evidence type="ECO:0000256" key="3">
    <source>
        <dbReference type="ARBA" id="ARBA00022692"/>
    </source>
</evidence>
<evidence type="ECO:0000313" key="8">
    <source>
        <dbReference type="Proteomes" id="UP001178288"/>
    </source>
</evidence>
<keyword evidence="2" id="KW-1003">Cell membrane</keyword>
<keyword evidence="3 6" id="KW-0812">Transmembrane</keyword>